<dbReference type="InterPro" id="IPR036291">
    <property type="entry name" value="NAD(P)-bd_dom_sf"/>
</dbReference>
<dbReference type="CDD" id="cd05233">
    <property type="entry name" value="SDR_c"/>
    <property type="match status" value="1"/>
</dbReference>
<protein>
    <submittedName>
        <fullName evidence="5">SDR family NAD(P)-dependent oxidoreductase</fullName>
    </submittedName>
</protein>
<evidence type="ECO:0000256" key="2">
    <source>
        <dbReference type="ARBA" id="ARBA00022797"/>
    </source>
</evidence>
<proteinExistence type="inferred from homology"/>
<evidence type="ECO:0000256" key="3">
    <source>
        <dbReference type="ARBA" id="ARBA00023002"/>
    </source>
</evidence>
<dbReference type="PROSITE" id="PS00061">
    <property type="entry name" value="ADH_SHORT"/>
    <property type="match status" value="1"/>
</dbReference>
<reference evidence="5 6" key="1">
    <citation type="journal article" date="2019" name="Int. J. Syst. Evol. Microbiol.">
        <title>The Global Catalogue of Microorganisms (GCM) 10K type strain sequencing project: providing services to taxonomists for standard genome sequencing and annotation.</title>
        <authorList>
            <consortium name="The Broad Institute Genomics Platform"/>
            <consortium name="The Broad Institute Genome Sequencing Center for Infectious Disease"/>
            <person name="Wu L."/>
            <person name="Ma J."/>
        </authorList>
    </citation>
    <scope>NUCLEOTIDE SEQUENCE [LARGE SCALE GENOMIC DNA]</scope>
    <source>
        <strain evidence="5 6">JCM 14718</strain>
    </source>
</reference>
<organism evidence="5 6">
    <name type="scientific">Fodinicola feengrottensis</name>
    <dbReference type="NCBI Taxonomy" id="435914"/>
    <lineage>
        <taxon>Bacteria</taxon>
        <taxon>Bacillati</taxon>
        <taxon>Actinomycetota</taxon>
        <taxon>Actinomycetes</taxon>
        <taxon>Mycobacteriales</taxon>
        <taxon>Fodinicola</taxon>
    </lineage>
</organism>
<dbReference type="SUPFAM" id="SSF51735">
    <property type="entry name" value="NAD(P)-binding Rossmann-fold domains"/>
    <property type="match status" value="1"/>
</dbReference>
<name>A0ABN2GV44_9ACTN</name>
<keyword evidence="2" id="KW-0058">Aromatic hydrocarbons catabolism</keyword>
<sequence>MDLRLTGTRAIVTGGTKGIGRAIVELLAAEGASVAFCARTEKDVQAATTRLCADGATATGTAVDVCDAAALRTWVTQAAGELGGIDIVVSNVSALAIGDDVDSWQKTFQTDVLGTVGLIAAAMPELEKSTAGSIVTIASVSGREVDFAAGSYGAAKAAIIHYTQGLAFQLAGKNIRANSVSPGNTYFDGGVWQHIEATNPQLYAQALALNPTGRMAGPDEIARAVVFLASPAASFITGTNLVVDGALTRGVQF</sequence>
<dbReference type="InterPro" id="IPR002347">
    <property type="entry name" value="SDR_fam"/>
</dbReference>
<accession>A0ABN2GV44</accession>
<evidence type="ECO:0000313" key="5">
    <source>
        <dbReference type="EMBL" id="GAA1677359.1"/>
    </source>
</evidence>
<evidence type="ECO:0000256" key="4">
    <source>
        <dbReference type="ARBA" id="ARBA00023027"/>
    </source>
</evidence>
<gene>
    <name evidence="5" type="ORF">GCM10009765_28330</name>
</gene>
<dbReference type="Proteomes" id="UP001500618">
    <property type="component" value="Unassembled WGS sequence"/>
</dbReference>
<comment type="similarity">
    <text evidence="1">Belongs to the short-chain dehydrogenases/reductases (SDR) family.</text>
</comment>
<evidence type="ECO:0000256" key="1">
    <source>
        <dbReference type="ARBA" id="ARBA00006484"/>
    </source>
</evidence>
<keyword evidence="4" id="KW-0520">NAD</keyword>
<dbReference type="Gene3D" id="3.40.50.720">
    <property type="entry name" value="NAD(P)-binding Rossmann-like Domain"/>
    <property type="match status" value="1"/>
</dbReference>
<dbReference type="Pfam" id="PF13561">
    <property type="entry name" value="adh_short_C2"/>
    <property type="match status" value="1"/>
</dbReference>
<dbReference type="RefSeq" id="WP_344310529.1">
    <property type="nucleotide sequence ID" value="NZ_BAAANY010000009.1"/>
</dbReference>
<dbReference type="PRINTS" id="PR00080">
    <property type="entry name" value="SDRFAMILY"/>
</dbReference>
<evidence type="ECO:0000313" key="6">
    <source>
        <dbReference type="Proteomes" id="UP001500618"/>
    </source>
</evidence>
<dbReference type="PANTHER" id="PTHR43943:SF17">
    <property type="entry name" value="3-PHENYLPROPIONATE-DIHYDRODIOL_CINNAMIC ACID-DIHYDRODIOL DEHYDROGENASE"/>
    <property type="match status" value="1"/>
</dbReference>
<comment type="caution">
    <text evidence="5">The sequence shown here is derived from an EMBL/GenBank/DDBJ whole genome shotgun (WGS) entry which is preliminary data.</text>
</comment>
<keyword evidence="3" id="KW-0560">Oxidoreductase</keyword>
<keyword evidence="6" id="KW-1185">Reference proteome</keyword>
<dbReference type="PANTHER" id="PTHR43943">
    <property type="entry name" value="DEHYDROGENASE/REDUCTASE (SDR FAMILY) MEMBER 4"/>
    <property type="match status" value="1"/>
</dbReference>
<dbReference type="PRINTS" id="PR00081">
    <property type="entry name" value="GDHRDH"/>
</dbReference>
<dbReference type="InterPro" id="IPR020904">
    <property type="entry name" value="Sc_DH/Rdtase_CS"/>
</dbReference>
<dbReference type="EMBL" id="BAAANY010000009">
    <property type="protein sequence ID" value="GAA1677359.1"/>
    <property type="molecule type" value="Genomic_DNA"/>
</dbReference>